<gene>
    <name evidence="1" type="ORF">E5222_09455</name>
</gene>
<comment type="caution">
    <text evidence="1">The sequence shown here is derived from an EMBL/GenBank/DDBJ whole genome shotgun (WGS) entry which is preliminary data.</text>
</comment>
<dbReference type="RefSeq" id="WP_136693506.1">
    <property type="nucleotide sequence ID" value="NZ_SSHH01000002.1"/>
</dbReference>
<organism evidence="1 2">
    <name type="scientific">Alteraurantiacibacter aquimixticola</name>
    <dbReference type="NCBI Taxonomy" id="2489173"/>
    <lineage>
        <taxon>Bacteria</taxon>
        <taxon>Pseudomonadati</taxon>
        <taxon>Pseudomonadota</taxon>
        <taxon>Alphaproteobacteria</taxon>
        <taxon>Sphingomonadales</taxon>
        <taxon>Erythrobacteraceae</taxon>
        <taxon>Alteraurantiacibacter</taxon>
    </lineage>
</organism>
<dbReference type="EMBL" id="SSHH01000002">
    <property type="protein sequence ID" value="TIX50486.1"/>
    <property type="molecule type" value="Genomic_DNA"/>
</dbReference>
<proteinExistence type="predicted"/>
<dbReference type="OrthoDB" id="6397886at2"/>
<protein>
    <submittedName>
        <fullName evidence="1">Uncharacterized protein</fullName>
    </submittedName>
</protein>
<sequence>MAGRITSSDTVSALGRFTGPNLTATLSRLEAAVQGVTATDCQMFLDGAQAGREALSAAGELKRQAAQINVTIHALGILWCLPHLLEPGERVEYVSLGAGNTGRAFDLEANLRVAEFKFINWRGGSEAIRQNGVFKDYLLLALSPPIKRKYLYLLGTDHAVKFLQGGRVLSSILSHNDKLQRTFTERFGDSYRTVDAHYADHADAVRIEDVSSWLSDLAEHLIPGTGP</sequence>
<evidence type="ECO:0000313" key="1">
    <source>
        <dbReference type="EMBL" id="TIX50486.1"/>
    </source>
</evidence>
<keyword evidence="2" id="KW-1185">Reference proteome</keyword>
<evidence type="ECO:0000313" key="2">
    <source>
        <dbReference type="Proteomes" id="UP000309389"/>
    </source>
</evidence>
<accession>A0A4T3F6J3</accession>
<dbReference type="AlphaFoldDB" id="A0A4T3F6J3"/>
<reference evidence="1 2" key="1">
    <citation type="submission" date="2019-04" db="EMBL/GenBank/DDBJ databases">
        <title>Altererythrobacter aquimixticola sp. nov., isolated from sediment of junction between the ocean and a freshwater spring.</title>
        <authorList>
            <person name="Yoon J.-H."/>
        </authorList>
    </citation>
    <scope>NUCLEOTIDE SEQUENCE [LARGE SCALE GENOMIC DNA]</scope>
    <source>
        <strain evidence="1 2">SSKS-13</strain>
    </source>
</reference>
<dbReference type="Proteomes" id="UP000309389">
    <property type="component" value="Unassembled WGS sequence"/>
</dbReference>
<name>A0A4T3F6J3_9SPHN</name>